<organism evidence="10 11">
    <name type="scientific">Halteria grandinella</name>
    <dbReference type="NCBI Taxonomy" id="5974"/>
    <lineage>
        <taxon>Eukaryota</taxon>
        <taxon>Sar</taxon>
        <taxon>Alveolata</taxon>
        <taxon>Ciliophora</taxon>
        <taxon>Intramacronucleata</taxon>
        <taxon>Spirotrichea</taxon>
        <taxon>Stichotrichia</taxon>
        <taxon>Sporadotrichida</taxon>
        <taxon>Halteriidae</taxon>
        <taxon>Halteria</taxon>
    </lineage>
</organism>
<dbReference type="InterPro" id="IPR000719">
    <property type="entry name" value="Prot_kinase_dom"/>
</dbReference>
<feature type="compositionally biased region" description="Basic and acidic residues" evidence="8">
    <location>
        <begin position="364"/>
        <end position="373"/>
    </location>
</feature>
<feature type="domain" description="Protein kinase" evidence="9">
    <location>
        <begin position="13"/>
        <end position="344"/>
    </location>
</feature>
<evidence type="ECO:0000256" key="2">
    <source>
        <dbReference type="ARBA" id="ARBA00022679"/>
    </source>
</evidence>
<reference evidence="10" key="1">
    <citation type="submission" date="2019-06" db="EMBL/GenBank/DDBJ databases">
        <authorList>
            <person name="Zheng W."/>
        </authorList>
    </citation>
    <scope>NUCLEOTIDE SEQUENCE</scope>
    <source>
        <strain evidence="10">QDHG01</strain>
    </source>
</reference>
<dbReference type="SUPFAM" id="SSF56112">
    <property type="entry name" value="Protein kinase-like (PK-like)"/>
    <property type="match status" value="1"/>
</dbReference>
<dbReference type="Pfam" id="PF00069">
    <property type="entry name" value="Pkinase"/>
    <property type="match status" value="1"/>
</dbReference>
<comment type="similarity">
    <text evidence="7">Belongs to the protein kinase superfamily.</text>
</comment>
<comment type="caution">
    <text evidence="10">The sequence shown here is derived from an EMBL/GenBank/DDBJ whole genome shotgun (WGS) entry which is preliminary data.</text>
</comment>
<dbReference type="InterPro" id="IPR017441">
    <property type="entry name" value="Protein_kinase_ATP_BS"/>
</dbReference>
<feature type="region of interest" description="Disordered" evidence="8">
    <location>
        <begin position="357"/>
        <end position="404"/>
    </location>
</feature>
<dbReference type="InterPro" id="IPR008271">
    <property type="entry name" value="Ser/Thr_kinase_AS"/>
</dbReference>
<keyword evidence="2" id="KW-0808">Transferase</keyword>
<evidence type="ECO:0000256" key="3">
    <source>
        <dbReference type="ARBA" id="ARBA00022741"/>
    </source>
</evidence>
<dbReference type="PROSITE" id="PS00108">
    <property type="entry name" value="PROTEIN_KINASE_ST"/>
    <property type="match status" value="1"/>
</dbReference>
<dbReference type="SMART" id="SM00220">
    <property type="entry name" value="S_TKc"/>
    <property type="match status" value="1"/>
</dbReference>
<dbReference type="GO" id="GO:0005524">
    <property type="term" value="F:ATP binding"/>
    <property type="evidence" value="ECO:0007669"/>
    <property type="project" value="UniProtKB-UniRule"/>
</dbReference>
<keyword evidence="3 6" id="KW-0547">Nucleotide-binding</keyword>
<evidence type="ECO:0000313" key="10">
    <source>
        <dbReference type="EMBL" id="TNV84015.1"/>
    </source>
</evidence>
<keyword evidence="1 7" id="KW-0723">Serine/threonine-protein kinase</keyword>
<keyword evidence="4" id="KW-0418">Kinase</keyword>
<evidence type="ECO:0000256" key="1">
    <source>
        <dbReference type="ARBA" id="ARBA00022527"/>
    </source>
</evidence>
<evidence type="ECO:0000256" key="8">
    <source>
        <dbReference type="SAM" id="MobiDB-lite"/>
    </source>
</evidence>
<evidence type="ECO:0000313" key="11">
    <source>
        <dbReference type="Proteomes" id="UP000785679"/>
    </source>
</evidence>
<evidence type="ECO:0000256" key="4">
    <source>
        <dbReference type="ARBA" id="ARBA00022777"/>
    </source>
</evidence>
<dbReference type="GO" id="GO:0005634">
    <property type="term" value="C:nucleus"/>
    <property type="evidence" value="ECO:0007669"/>
    <property type="project" value="TreeGrafter"/>
</dbReference>
<dbReference type="GO" id="GO:0004674">
    <property type="term" value="F:protein serine/threonine kinase activity"/>
    <property type="evidence" value="ECO:0007669"/>
    <property type="project" value="UniProtKB-KW"/>
</dbReference>
<dbReference type="AlphaFoldDB" id="A0A8J8P0Z2"/>
<keyword evidence="11" id="KW-1185">Reference proteome</keyword>
<evidence type="ECO:0000256" key="5">
    <source>
        <dbReference type="ARBA" id="ARBA00022840"/>
    </source>
</evidence>
<evidence type="ECO:0000256" key="7">
    <source>
        <dbReference type="RuleBase" id="RU000304"/>
    </source>
</evidence>
<proteinExistence type="inferred from homology"/>
<protein>
    <recommendedName>
        <fullName evidence="9">Protein kinase domain-containing protein</fullName>
    </recommendedName>
</protein>
<feature type="compositionally biased region" description="Polar residues" evidence="8">
    <location>
        <begin position="374"/>
        <end position="404"/>
    </location>
</feature>
<evidence type="ECO:0000259" key="9">
    <source>
        <dbReference type="PROSITE" id="PS50011"/>
    </source>
</evidence>
<name>A0A8J8P0Z2_HALGN</name>
<dbReference type="PANTHER" id="PTHR45646">
    <property type="entry name" value="SERINE/THREONINE-PROTEIN KINASE DOA-RELATED"/>
    <property type="match status" value="1"/>
</dbReference>
<dbReference type="InterPro" id="IPR011009">
    <property type="entry name" value="Kinase-like_dom_sf"/>
</dbReference>
<evidence type="ECO:0000256" key="6">
    <source>
        <dbReference type="PROSITE-ProRule" id="PRU10141"/>
    </source>
</evidence>
<dbReference type="Gene3D" id="1.10.510.10">
    <property type="entry name" value="Transferase(Phosphotransferase) domain 1"/>
    <property type="match status" value="1"/>
</dbReference>
<feature type="binding site" evidence="6">
    <location>
        <position position="48"/>
    </location>
    <ligand>
        <name>ATP</name>
        <dbReference type="ChEBI" id="CHEBI:30616"/>
    </ligand>
</feature>
<dbReference type="EMBL" id="RRYP01003220">
    <property type="protein sequence ID" value="TNV84015.1"/>
    <property type="molecule type" value="Genomic_DNA"/>
</dbReference>
<sequence>MQAISNSRLALTLGNIGHLGDGTFGRALKCLNIVENKHYAVKVIRAVKRYNESAKTEADILTDIGQKGGCDNGIVHLKEYFNYADKDGDHMCLVFETLGKSLYDFIKINKYKGYSLTQIQSITRQCFQALDFLHSIGLTHTDLKPENILLKNDAFEKVRNKGAWPMQVIKKKDIYGPSRYDDEHHTAIINTRQYRAPEVILGCQQWNTQSDIWSMACIVAELYTGEMFYSTHENIEHLALMEKVCGVFPKHMAENSQQPYKDCFRLSSSEEFIKKEGMRLNWPRVAKKRENIRNFDEMLTLDDLFHHQQASHDHMLLKDFLAYMFILDPSKRPTASQCLRHPFLTTLFVDETAEDDAKQMSIERSAEGSKSTEKTLASTLSASRGPQTDSYLPPQAQYTSDLTQ</sequence>
<dbReference type="PANTHER" id="PTHR45646:SF11">
    <property type="entry name" value="SERINE_THREONINE-PROTEIN KINASE DOA"/>
    <property type="match status" value="1"/>
</dbReference>
<dbReference type="InterPro" id="IPR051175">
    <property type="entry name" value="CLK_kinases"/>
</dbReference>
<accession>A0A8J8P0Z2</accession>
<dbReference type="PROSITE" id="PS50011">
    <property type="entry name" value="PROTEIN_KINASE_DOM"/>
    <property type="match status" value="1"/>
</dbReference>
<keyword evidence="5 6" id="KW-0067">ATP-binding</keyword>
<dbReference type="Proteomes" id="UP000785679">
    <property type="component" value="Unassembled WGS sequence"/>
</dbReference>
<dbReference type="OrthoDB" id="283111at2759"/>
<dbReference type="PROSITE" id="PS00107">
    <property type="entry name" value="PROTEIN_KINASE_ATP"/>
    <property type="match status" value="1"/>
</dbReference>
<dbReference type="Gene3D" id="3.30.200.20">
    <property type="entry name" value="Phosphorylase Kinase, domain 1"/>
    <property type="match status" value="1"/>
</dbReference>
<gene>
    <name evidence="10" type="ORF">FGO68_gene9021</name>
</gene>